<reference evidence="2 3" key="1">
    <citation type="submission" date="2019-12" db="EMBL/GenBank/DDBJ databases">
        <title>Roseobacter cerasinus sp. nov., isolated from seawater around aquaculture.</title>
        <authorList>
            <person name="Muramatsu S."/>
            <person name="Takabe Y."/>
            <person name="Mori K."/>
            <person name="Takaichi S."/>
            <person name="Hanada S."/>
        </authorList>
    </citation>
    <scope>NUCLEOTIDE SEQUENCE [LARGE SCALE GENOMIC DNA]</scope>
    <source>
        <strain evidence="2 3">AI77</strain>
    </source>
</reference>
<dbReference type="AlphaFoldDB" id="A0A640VMN5"/>
<dbReference type="OrthoDB" id="9931879at2"/>
<dbReference type="Proteomes" id="UP000436522">
    <property type="component" value="Unassembled WGS sequence"/>
</dbReference>
<dbReference type="RefSeq" id="WP_159974752.1">
    <property type="nucleotide sequence ID" value="NZ_BLIV01000001.1"/>
</dbReference>
<sequence>MANSAHIRLIDPPEDAGRTTASLFSSLASRLIALHYTSGVSVIGSTLAGLAEAGREISKTAEGARIRRALEASAVKDNGELLWSALRVTGWTEGMPAAPVLDHIRNDLALLLADDLAETIDNVPAPLENKVHRSKTVPPAITFIDTLMGLWIHSREIVQSVEALARSAPERDDIEPGDAVHSGPILR</sequence>
<organism evidence="2 3">
    <name type="scientific">Roseobacter cerasinus</name>
    <dbReference type="NCBI Taxonomy" id="2602289"/>
    <lineage>
        <taxon>Bacteria</taxon>
        <taxon>Pseudomonadati</taxon>
        <taxon>Pseudomonadota</taxon>
        <taxon>Alphaproteobacteria</taxon>
        <taxon>Rhodobacterales</taxon>
        <taxon>Roseobacteraceae</taxon>
        <taxon>Roseobacter</taxon>
    </lineage>
</organism>
<evidence type="ECO:0000313" key="3">
    <source>
        <dbReference type="Proteomes" id="UP000436522"/>
    </source>
</evidence>
<dbReference type="EMBL" id="BLIV01000001">
    <property type="protein sequence ID" value="GFE48904.1"/>
    <property type="molecule type" value="Genomic_DNA"/>
</dbReference>
<evidence type="ECO:0000313" key="2">
    <source>
        <dbReference type="EMBL" id="GFE48904.1"/>
    </source>
</evidence>
<keyword evidence="3" id="KW-1185">Reference proteome</keyword>
<feature type="region of interest" description="Disordered" evidence="1">
    <location>
        <begin position="167"/>
        <end position="187"/>
    </location>
</feature>
<gene>
    <name evidence="2" type="ORF">So717_06570</name>
</gene>
<protein>
    <submittedName>
        <fullName evidence="2">Uncharacterized protein</fullName>
    </submittedName>
</protein>
<proteinExistence type="predicted"/>
<accession>A0A640VMN5</accession>
<comment type="caution">
    <text evidence="2">The sequence shown here is derived from an EMBL/GenBank/DDBJ whole genome shotgun (WGS) entry which is preliminary data.</text>
</comment>
<name>A0A640VMN5_9RHOB</name>
<evidence type="ECO:0000256" key="1">
    <source>
        <dbReference type="SAM" id="MobiDB-lite"/>
    </source>
</evidence>